<organism evidence="6">
    <name type="scientific">Brachypodium distachyon</name>
    <name type="common">Purple false brome</name>
    <name type="synonym">Trachynia distachya</name>
    <dbReference type="NCBI Taxonomy" id="15368"/>
    <lineage>
        <taxon>Eukaryota</taxon>
        <taxon>Viridiplantae</taxon>
        <taxon>Streptophyta</taxon>
        <taxon>Embryophyta</taxon>
        <taxon>Tracheophyta</taxon>
        <taxon>Spermatophyta</taxon>
        <taxon>Magnoliopsida</taxon>
        <taxon>Liliopsida</taxon>
        <taxon>Poales</taxon>
        <taxon>Poaceae</taxon>
        <taxon>BOP clade</taxon>
        <taxon>Pooideae</taxon>
        <taxon>Stipodae</taxon>
        <taxon>Brachypodieae</taxon>
        <taxon>Brachypodium</taxon>
    </lineage>
</organism>
<reference evidence="7" key="3">
    <citation type="submission" date="2018-08" db="UniProtKB">
        <authorList>
            <consortium name="EnsemblPlants"/>
        </authorList>
    </citation>
    <scope>IDENTIFICATION</scope>
    <source>
        <strain evidence="7">cv. Bd21</strain>
    </source>
</reference>
<dbReference type="GO" id="GO:0016020">
    <property type="term" value="C:membrane"/>
    <property type="evidence" value="ECO:0007669"/>
    <property type="project" value="UniProtKB-SubCell"/>
</dbReference>
<dbReference type="SUPFAM" id="SSF90123">
    <property type="entry name" value="ABC transporter transmembrane region"/>
    <property type="match status" value="1"/>
</dbReference>
<dbReference type="PANTHER" id="PTHR24222">
    <property type="entry name" value="ABC TRANSPORTER B FAMILY"/>
    <property type="match status" value="1"/>
</dbReference>
<keyword evidence="3" id="KW-1133">Transmembrane helix</keyword>
<gene>
    <name evidence="6" type="ORF">BRADI_1g66266v3</name>
</gene>
<dbReference type="InterPro" id="IPR036640">
    <property type="entry name" value="ABC1_TM_sf"/>
</dbReference>
<dbReference type="PROSITE" id="PS50929">
    <property type="entry name" value="ABC_TM1F"/>
    <property type="match status" value="1"/>
</dbReference>
<reference evidence="6" key="2">
    <citation type="submission" date="2017-06" db="EMBL/GenBank/DDBJ databases">
        <title>WGS assembly of Brachypodium distachyon.</title>
        <authorList>
            <consortium name="The International Brachypodium Initiative"/>
            <person name="Lucas S."/>
            <person name="Harmon-Smith M."/>
            <person name="Lail K."/>
            <person name="Tice H."/>
            <person name="Grimwood J."/>
            <person name="Bruce D."/>
            <person name="Barry K."/>
            <person name="Shu S."/>
            <person name="Lindquist E."/>
            <person name="Wang M."/>
            <person name="Pitluck S."/>
            <person name="Vogel J.P."/>
            <person name="Garvin D.F."/>
            <person name="Mockler T.C."/>
            <person name="Schmutz J."/>
            <person name="Rokhsar D."/>
            <person name="Bevan M.W."/>
        </authorList>
    </citation>
    <scope>NUCLEOTIDE SEQUENCE</scope>
    <source>
        <strain evidence="6">Bd21</strain>
    </source>
</reference>
<dbReference type="GO" id="GO:0005524">
    <property type="term" value="F:ATP binding"/>
    <property type="evidence" value="ECO:0007669"/>
    <property type="project" value="InterPro"/>
</dbReference>
<evidence type="ECO:0000313" key="7">
    <source>
        <dbReference type="EnsemblPlants" id="PNT77639"/>
    </source>
</evidence>
<keyword evidence="4" id="KW-0472">Membrane</keyword>
<dbReference type="EMBL" id="CM000880">
    <property type="protein sequence ID" value="PNT77639.1"/>
    <property type="molecule type" value="Genomic_DNA"/>
</dbReference>
<dbReference type="EnsemblPlants" id="PNT77639">
    <property type="protein sequence ID" value="PNT77639"/>
    <property type="gene ID" value="BRADI_1g66266v3"/>
</dbReference>
<feature type="domain" description="ABC transmembrane type-1" evidence="5">
    <location>
        <begin position="117"/>
        <end position="217"/>
    </location>
</feature>
<evidence type="ECO:0000256" key="1">
    <source>
        <dbReference type="ARBA" id="ARBA00004141"/>
    </source>
</evidence>
<dbReference type="InParanoid" id="A0A2K2DTP2"/>
<dbReference type="AlphaFoldDB" id="A0A2K2DTP2"/>
<dbReference type="Proteomes" id="UP000008810">
    <property type="component" value="Chromosome 1"/>
</dbReference>
<reference evidence="6 7" key="1">
    <citation type="journal article" date="2010" name="Nature">
        <title>Genome sequencing and analysis of the model grass Brachypodium distachyon.</title>
        <authorList>
            <consortium name="International Brachypodium Initiative"/>
        </authorList>
    </citation>
    <scope>NUCLEOTIDE SEQUENCE [LARGE SCALE GENOMIC DNA]</scope>
    <source>
        <strain evidence="6 7">Bd21</strain>
    </source>
</reference>
<proteinExistence type="predicted"/>
<dbReference type="InterPro" id="IPR039421">
    <property type="entry name" value="Type_1_exporter"/>
</dbReference>
<evidence type="ECO:0000256" key="2">
    <source>
        <dbReference type="ARBA" id="ARBA00022692"/>
    </source>
</evidence>
<dbReference type="GO" id="GO:0140359">
    <property type="term" value="F:ABC-type transporter activity"/>
    <property type="evidence" value="ECO:0007669"/>
    <property type="project" value="InterPro"/>
</dbReference>
<dbReference type="InterPro" id="IPR011527">
    <property type="entry name" value="ABC1_TM_dom"/>
</dbReference>
<evidence type="ECO:0000256" key="3">
    <source>
        <dbReference type="ARBA" id="ARBA00022989"/>
    </source>
</evidence>
<dbReference type="Gramene" id="PNT77639">
    <property type="protein sequence ID" value="PNT77639"/>
    <property type="gene ID" value="BRADI_1g66266v3"/>
</dbReference>
<protein>
    <recommendedName>
        <fullName evidence="5">ABC transmembrane type-1 domain-containing protein</fullName>
    </recommendedName>
</protein>
<evidence type="ECO:0000313" key="8">
    <source>
        <dbReference type="Proteomes" id="UP000008810"/>
    </source>
</evidence>
<keyword evidence="2" id="KW-0812">Transmembrane</keyword>
<sequence length="217" mass="24018">MARLRLPQPRRQRNLAAAARVGAALVRASDALLRAYGPAPSSYAPAPPFSGQADHSAMAHARTRIRLCRRHRRPPCCRRAASRRGRSSPSARVGRPLSWRLHLHLPLLPSTKCSMKWLQEVFCWILTGEQQTGIVRSKYVQVMLNHDMSFSDTYGNNGDIRSQVSSQVLLILSAISEKLGNYKHNMGTFICGLIVGLINCWQIALLTLATGPLIVAT</sequence>
<dbReference type="Gene3D" id="1.20.1560.10">
    <property type="entry name" value="ABC transporter type 1, transmembrane domain"/>
    <property type="match status" value="1"/>
</dbReference>
<evidence type="ECO:0000259" key="5">
    <source>
        <dbReference type="PROSITE" id="PS50929"/>
    </source>
</evidence>
<comment type="subcellular location">
    <subcellularLocation>
        <location evidence="1">Membrane</location>
        <topology evidence="1">Multi-pass membrane protein</topology>
    </subcellularLocation>
</comment>
<dbReference type="Pfam" id="PF00664">
    <property type="entry name" value="ABC_membrane"/>
    <property type="match status" value="1"/>
</dbReference>
<dbReference type="PANTHER" id="PTHR24222:SF52">
    <property type="entry name" value="ABC TRANSPORTER B FAMILY MEMBER 20-RELATED"/>
    <property type="match status" value="1"/>
</dbReference>
<evidence type="ECO:0000313" key="6">
    <source>
        <dbReference type="EMBL" id="PNT77639.1"/>
    </source>
</evidence>
<evidence type="ECO:0000256" key="4">
    <source>
        <dbReference type="ARBA" id="ARBA00023136"/>
    </source>
</evidence>
<name>A0A2K2DTP2_BRADI</name>
<accession>A0A2K2DTP2</accession>
<dbReference type="OrthoDB" id="687106at2759"/>
<keyword evidence="8" id="KW-1185">Reference proteome</keyword>